<dbReference type="GO" id="GO:0003755">
    <property type="term" value="F:peptidyl-prolyl cis-trans isomerase activity"/>
    <property type="evidence" value="ECO:0007669"/>
    <property type="project" value="UniProtKB-UniRule"/>
</dbReference>
<dbReference type="GO" id="GO:0051082">
    <property type="term" value="F:unfolded protein binding"/>
    <property type="evidence" value="ECO:0007669"/>
    <property type="project" value="UniProtKB-UniRule"/>
</dbReference>
<comment type="catalytic activity">
    <reaction evidence="7">
        <text>[protein]-peptidylproline (omega=180) = [protein]-peptidylproline (omega=0)</text>
        <dbReference type="Rhea" id="RHEA:16237"/>
        <dbReference type="Rhea" id="RHEA-COMP:10747"/>
        <dbReference type="Rhea" id="RHEA-COMP:10748"/>
        <dbReference type="ChEBI" id="CHEBI:83833"/>
        <dbReference type="ChEBI" id="CHEBI:83834"/>
        <dbReference type="EC" id="5.2.1.8"/>
    </reaction>
</comment>
<evidence type="ECO:0000256" key="1">
    <source>
        <dbReference type="ARBA" id="ARBA00022729"/>
    </source>
</evidence>
<proteinExistence type="inferred from homology"/>
<evidence type="ECO:0000256" key="2">
    <source>
        <dbReference type="ARBA" id="ARBA00022737"/>
    </source>
</evidence>
<keyword evidence="2 7" id="KW-0677">Repeat</keyword>
<dbReference type="InterPro" id="IPR050280">
    <property type="entry name" value="OMP_Chaperone_SurA"/>
</dbReference>
<evidence type="ECO:0000256" key="7">
    <source>
        <dbReference type="HAMAP-Rule" id="MF_01183"/>
    </source>
</evidence>
<dbReference type="Pfam" id="PF00639">
    <property type="entry name" value="Rotamase"/>
    <property type="match status" value="1"/>
</dbReference>
<dbReference type="HAMAP" id="MF_01183">
    <property type="entry name" value="Chaperone_SurA"/>
    <property type="match status" value="1"/>
</dbReference>
<evidence type="ECO:0000256" key="6">
    <source>
        <dbReference type="ARBA" id="ARBA00023235"/>
    </source>
</evidence>
<dbReference type="PANTHER" id="PTHR47637:SF1">
    <property type="entry name" value="CHAPERONE SURA"/>
    <property type="match status" value="1"/>
</dbReference>
<dbReference type="Proteomes" id="UP000007472">
    <property type="component" value="Chromosome"/>
</dbReference>
<dbReference type="SUPFAM" id="SSF54534">
    <property type="entry name" value="FKBP-like"/>
    <property type="match status" value="2"/>
</dbReference>
<comment type="domain">
    <text evidence="7">The PPIase activity resides only in the second parvulin domain. The N-terminal region and the C-terminal tail are necessary and sufficient for the chaperone activity of SurA. The PPIase activity is dispensable for SurA to function as a chaperone. The N-terminal region and the C-terminal tail are also required for porin recognition.</text>
</comment>
<accession>A0A654KFS6</accession>
<dbReference type="Pfam" id="PF09312">
    <property type="entry name" value="SurA_N"/>
    <property type="match status" value="1"/>
</dbReference>
<evidence type="ECO:0000259" key="8">
    <source>
        <dbReference type="PROSITE" id="PS50198"/>
    </source>
</evidence>
<dbReference type="InterPro" id="IPR023058">
    <property type="entry name" value="PPIase_PpiC_CS"/>
</dbReference>
<dbReference type="InterPro" id="IPR015391">
    <property type="entry name" value="SurA_N"/>
</dbReference>
<dbReference type="EC" id="5.2.1.8" evidence="7"/>
<sequence length="491" mass="55123" precursor="true">MSFTKKIITLSLALSSVFAIAQSDTKQVKNQVKHTLSKNATEQILAVVNDEVITMGDFASRLNTLRISGQHFSDEAVLQSLIDEKLMDTFAKERGLTVSDQRVAQAIQNIAAQNGLTPEQMKAASSQYNINWDEYLKNIRQQILIEDLKAAIIRDRINITPHDIEAYLAQNPTGLPKGYKEPVKVEPRFEKRQVVEQYFVPKAISLQHIYIRVPEGSSPETVAAAKAKANEALSKIRKGQKFADVARQYSDGPEAANGGNLGIRMNEDWPALFMNATKNVRDGRTSGVFQAANGFHILRVVERRGLVDQRVKTVNVRLPDPPQPQLSEKEKAAIKEGPVEVEESHVRHILVAINPVVDEQKAYEKIVDIANQLKSGAEFSDLAEKYSDDTSAPLGGDLSWIVRGSADPAFDQAAFSLPLNQVSEPIRTKFGWHIMEVLERRSLDRKSDIRKDVAYEMLYQQQSENILEDWINQLRTQSYIENRLTGFKTAQ</sequence>
<feature type="signal peptide" evidence="7">
    <location>
        <begin position="1"/>
        <end position="21"/>
    </location>
</feature>
<dbReference type="InterPro" id="IPR046357">
    <property type="entry name" value="PPIase_dom_sf"/>
</dbReference>
<dbReference type="Gene3D" id="1.10.4030.10">
    <property type="entry name" value="Porin chaperone SurA, peptide-binding domain"/>
    <property type="match status" value="1"/>
</dbReference>
<dbReference type="PANTHER" id="PTHR47637">
    <property type="entry name" value="CHAPERONE SURA"/>
    <property type="match status" value="1"/>
</dbReference>
<dbReference type="InterPro" id="IPR027304">
    <property type="entry name" value="Trigger_fact/SurA_dom_sf"/>
</dbReference>
<dbReference type="InterPro" id="IPR023034">
    <property type="entry name" value="PPIase_SurA"/>
</dbReference>
<dbReference type="GO" id="GO:0030288">
    <property type="term" value="C:outer membrane-bounded periplasmic space"/>
    <property type="evidence" value="ECO:0007669"/>
    <property type="project" value="InterPro"/>
</dbReference>
<evidence type="ECO:0000313" key="9">
    <source>
        <dbReference type="EMBL" id="ADU91271.1"/>
    </source>
</evidence>
<dbReference type="PROSITE" id="PS50198">
    <property type="entry name" value="PPIC_PPIASE_2"/>
    <property type="match status" value="2"/>
</dbReference>
<evidence type="ECO:0000256" key="5">
    <source>
        <dbReference type="ARBA" id="ARBA00023186"/>
    </source>
</evidence>
<evidence type="ECO:0000256" key="4">
    <source>
        <dbReference type="ARBA" id="ARBA00023110"/>
    </source>
</evidence>
<dbReference type="SUPFAM" id="SSF109998">
    <property type="entry name" value="Triger factor/SurA peptide-binding domain-like"/>
    <property type="match status" value="1"/>
</dbReference>
<feature type="domain" description="PpiC" evidence="8">
    <location>
        <begin position="341"/>
        <end position="439"/>
    </location>
</feature>
<dbReference type="GO" id="GO:0050821">
    <property type="term" value="P:protein stabilization"/>
    <property type="evidence" value="ECO:0007669"/>
    <property type="project" value="InterPro"/>
</dbReference>
<dbReference type="AlphaFoldDB" id="A0A654KFS6"/>
<keyword evidence="5 7" id="KW-0143">Chaperone</keyword>
<comment type="function">
    <text evidence="7">Chaperone involved in the correct folding and assembly of outer membrane proteins. Recognizes specific patterns of aromatic residues and the orientation of their side chains, which are found more frequently in integral outer membrane proteins. May act in both early periplasmic and late outer membrane-associated steps of protein maturation.</text>
</comment>
<name>A0A654KFS6_TAYEM</name>
<dbReference type="PROSITE" id="PS01096">
    <property type="entry name" value="PPIC_PPIASE_1"/>
    <property type="match status" value="1"/>
</dbReference>
<feature type="chain" id="PRO_5029070704" description="Chaperone SurA" evidence="7">
    <location>
        <begin position="22"/>
        <end position="491"/>
    </location>
</feature>
<evidence type="ECO:0000256" key="3">
    <source>
        <dbReference type="ARBA" id="ARBA00022764"/>
    </source>
</evidence>
<protein>
    <recommendedName>
        <fullName evidence="7">Chaperone SurA</fullName>
    </recommendedName>
    <alternativeName>
        <fullName evidence="7">Peptidyl-prolyl cis-trans isomerase SurA</fullName>
        <shortName evidence="7">PPIase SurA</shortName>
        <ecNumber evidence="7">5.2.1.8</ecNumber>
    </alternativeName>
    <alternativeName>
        <fullName evidence="7">Rotamase SurA</fullName>
    </alternativeName>
</protein>
<dbReference type="GO" id="GO:0006457">
    <property type="term" value="P:protein folding"/>
    <property type="evidence" value="ECO:0007669"/>
    <property type="project" value="UniProtKB-UniRule"/>
</dbReference>
<dbReference type="Pfam" id="PF13616">
    <property type="entry name" value="Rotamase_3"/>
    <property type="match status" value="1"/>
</dbReference>
<reference evidence="9 10" key="1">
    <citation type="journal article" date="2011" name="J. Bacteriol.">
        <title>Genome sequence of Taylorella equigenitalis MCE9, the causative agent of contagious equine metritis.</title>
        <authorList>
            <person name="Hebert L."/>
            <person name="Moumen B."/>
            <person name="Duquesne F."/>
            <person name="Breuil M.F."/>
            <person name="Laugier C."/>
            <person name="Batto J.M."/>
            <person name="Renault P."/>
            <person name="Petry S."/>
        </authorList>
    </citation>
    <scope>NUCLEOTIDE SEQUENCE [LARGE SCALE GENOMIC DNA]</scope>
    <source>
        <strain evidence="9 10">MCE9</strain>
    </source>
</reference>
<dbReference type="Gene3D" id="3.10.50.40">
    <property type="match status" value="2"/>
</dbReference>
<dbReference type="InterPro" id="IPR000297">
    <property type="entry name" value="PPIase_PpiC"/>
</dbReference>
<feature type="domain" description="PpiC" evidence="8">
    <location>
        <begin position="201"/>
        <end position="302"/>
    </location>
</feature>
<gene>
    <name evidence="7" type="primary">surA</name>
    <name evidence="9" type="ordered locus">TEQUI_0324</name>
</gene>
<dbReference type="KEGG" id="teq:TEQUI_0324"/>
<comment type="subcellular location">
    <subcellularLocation>
        <location evidence="7">Periplasm</location>
    </subcellularLocation>
    <text evidence="7">Is capable of associating with the outer membrane.</text>
</comment>
<keyword evidence="6 7" id="KW-0413">Isomerase</keyword>
<dbReference type="GO" id="GO:0043165">
    <property type="term" value="P:Gram-negative-bacterium-type cell outer membrane assembly"/>
    <property type="evidence" value="ECO:0007669"/>
    <property type="project" value="InterPro"/>
</dbReference>
<organism evidence="9 10">
    <name type="scientific">Taylorella equigenitalis (strain MCE9)</name>
    <dbReference type="NCBI Taxonomy" id="937774"/>
    <lineage>
        <taxon>Bacteria</taxon>
        <taxon>Pseudomonadati</taxon>
        <taxon>Pseudomonadota</taxon>
        <taxon>Betaproteobacteria</taxon>
        <taxon>Burkholderiales</taxon>
        <taxon>Alcaligenaceae</taxon>
        <taxon>Taylorella</taxon>
    </lineage>
</organism>
<keyword evidence="1 7" id="KW-0732">Signal</keyword>
<evidence type="ECO:0000313" key="10">
    <source>
        <dbReference type="Proteomes" id="UP000007472"/>
    </source>
</evidence>
<dbReference type="EMBL" id="CP002456">
    <property type="protein sequence ID" value="ADU91271.1"/>
    <property type="molecule type" value="Genomic_DNA"/>
</dbReference>
<keyword evidence="3 7" id="KW-0574">Periplasm</keyword>
<dbReference type="GO" id="GO:0042277">
    <property type="term" value="F:peptide binding"/>
    <property type="evidence" value="ECO:0007669"/>
    <property type="project" value="InterPro"/>
</dbReference>
<keyword evidence="4 7" id="KW-0697">Rotamase</keyword>